<organism evidence="1 2">
    <name type="scientific">Ruthenibacterium lactatiformans</name>
    <dbReference type="NCBI Taxonomy" id="1550024"/>
    <lineage>
        <taxon>Bacteria</taxon>
        <taxon>Bacillati</taxon>
        <taxon>Bacillota</taxon>
        <taxon>Clostridia</taxon>
        <taxon>Eubacteriales</taxon>
        <taxon>Oscillospiraceae</taxon>
        <taxon>Ruthenibacterium</taxon>
    </lineage>
</organism>
<evidence type="ECO:0000313" key="1">
    <source>
        <dbReference type="EMBL" id="KUE75410.1"/>
    </source>
</evidence>
<comment type="caution">
    <text evidence="1">The sequence shown here is derived from an EMBL/GenBank/DDBJ whole genome shotgun (WGS) entry which is preliminary data.</text>
</comment>
<dbReference type="AlphaFoldDB" id="A0A0W7TNK0"/>
<sequence>MFLSVNWRQGFERARKKETADDSSFQRVSVRRKRCVREMCMSSSQQAFFSRFNMRLKNRWAEDFNGVKYV</sequence>
<dbReference type="EMBL" id="LMUA01000022">
    <property type="protein sequence ID" value="KUE75410.1"/>
    <property type="molecule type" value="Genomic_DNA"/>
</dbReference>
<proteinExistence type="predicted"/>
<reference evidence="1 2" key="1">
    <citation type="submission" date="2015-10" db="EMBL/GenBank/DDBJ databases">
        <title>A novel member of the family Ruminococcaceae isolated from human faeces.</title>
        <authorList>
            <person name="Shkoporov A.N."/>
            <person name="Chaplin A.V."/>
            <person name="Motuzova O.V."/>
            <person name="Kafarskaia L.I."/>
            <person name="Efimov B.A."/>
        </authorList>
    </citation>
    <scope>NUCLEOTIDE SEQUENCE [LARGE SCALE GENOMIC DNA]</scope>
    <source>
        <strain evidence="1 2">668</strain>
    </source>
</reference>
<evidence type="ECO:0000313" key="2">
    <source>
        <dbReference type="Proteomes" id="UP000053433"/>
    </source>
</evidence>
<gene>
    <name evidence="1" type="ORF">ASJ35_13940</name>
</gene>
<protein>
    <submittedName>
        <fullName evidence="1">Uncharacterized protein</fullName>
    </submittedName>
</protein>
<dbReference type="Proteomes" id="UP000053433">
    <property type="component" value="Unassembled WGS sequence"/>
</dbReference>
<accession>A0A0W7TNK0</accession>
<name>A0A0W7TNK0_9FIRM</name>